<dbReference type="OrthoDB" id="1749128at2759"/>
<evidence type="ECO:0000313" key="3">
    <source>
        <dbReference type="Proteomes" id="UP000327157"/>
    </source>
</evidence>
<reference evidence="2 3" key="3">
    <citation type="submission" date="2019-11" db="EMBL/GenBank/DDBJ databases">
        <title>A de novo genome assembly of a pear dwarfing rootstock.</title>
        <authorList>
            <person name="Wang F."/>
            <person name="Wang J."/>
            <person name="Li S."/>
            <person name="Zhang Y."/>
            <person name="Fang M."/>
            <person name="Ma L."/>
            <person name="Zhao Y."/>
            <person name="Jiang S."/>
        </authorList>
    </citation>
    <scope>NUCLEOTIDE SEQUENCE [LARGE SCALE GENOMIC DNA]</scope>
    <source>
        <strain evidence="2">S2</strain>
        <tissue evidence="2">Leaf</tissue>
    </source>
</reference>
<evidence type="ECO:0000256" key="1">
    <source>
        <dbReference type="SAM" id="Phobius"/>
    </source>
</evidence>
<name>A0A5N5HGH4_9ROSA</name>
<keyword evidence="1" id="KW-0812">Transmembrane</keyword>
<accession>A0A5N5HGH4</accession>
<reference evidence="3" key="2">
    <citation type="submission" date="2019-10" db="EMBL/GenBank/DDBJ databases">
        <title>A de novo genome assembly of a pear dwarfing rootstock.</title>
        <authorList>
            <person name="Wang F."/>
            <person name="Wang J."/>
            <person name="Li S."/>
            <person name="Zhang Y."/>
            <person name="Fang M."/>
            <person name="Ma L."/>
            <person name="Zhao Y."/>
            <person name="Jiang S."/>
        </authorList>
    </citation>
    <scope>NUCLEOTIDE SEQUENCE [LARGE SCALE GENOMIC DNA]</scope>
</reference>
<dbReference type="Proteomes" id="UP000327157">
    <property type="component" value="Chromosome 2"/>
</dbReference>
<dbReference type="AlphaFoldDB" id="A0A5N5HGH4"/>
<reference evidence="2 3" key="1">
    <citation type="submission" date="2019-09" db="EMBL/GenBank/DDBJ databases">
        <authorList>
            <person name="Ou C."/>
        </authorList>
    </citation>
    <scope>NUCLEOTIDE SEQUENCE [LARGE SCALE GENOMIC DNA]</scope>
    <source>
        <strain evidence="2">S2</strain>
        <tissue evidence="2">Leaf</tissue>
    </source>
</reference>
<comment type="caution">
    <text evidence="2">The sequence shown here is derived from an EMBL/GenBank/DDBJ whole genome shotgun (WGS) entry which is preliminary data.</text>
</comment>
<keyword evidence="1" id="KW-0472">Membrane</keyword>
<dbReference type="EMBL" id="SMOL01000157">
    <property type="protein sequence ID" value="KAB2626738.1"/>
    <property type="molecule type" value="Genomic_DNA"/>
</dbReference>
<gene>
    <name evidence="2" type="ORF">D8674_020356</name>
</gene>
<protein>
    <submittedName>
        <fullName evidence="2">Uncharacterized protein</fullName>
    </submittedName>
</protein>
<keyword evidence="3" id="KW-1185">Reference proteome</keyword>
<proteinExistence type="predicted"/>
<evidence type="ECO:0000313" key="2">
    <source>
        <dbReference type="EMBL" id="KAB2626738.1"/>
    </source>
</evidence>
<feature type="transmembrane region" description="Helical" evidence="1">
    <location>
        <begin position="139"/>
        <end position="158"/>
    </location>
</feature>
<sequence>MISVDEDHVRKDFRLKVIINWDDIVVFCGNDRATIEGAKIDVEVVEIMIAPHNEPNDIDLRKLPSFVDVPHTRKPTTPKDVIANSLAKMASSFQGSIVYDKVNVIPNLREEEQIKACAWLIENDKKFLMIWYCCLLHEVHKIVFIIFLTLVLFSKILVRIKVFNVMKVC</sequence>
<keyword evidence="1" id="KW-1133">Transmembrane helix</keyword>
<organism evidence="2 3">
    <name type="scientific">Pyrus ussuriensis x Pyrus communis</name>
    <dbReference type="NCBI Taxonomy" id="2448454"/>
    <lineage>
        <taxon>Eukaryota</taxon>
        <taxon>Viridiplantae</taxon>
        <taxon>Streptophyta</taxon>
        <taxon>Embryophyta</taxon>
        <taxon>Tracheophyta</taxon>
        <taxon>Spermatophyta</taxon>
        <taxon>Magnoliopsida</taxon>
        <taxon>eudicotyledons</taxon>
        <taxon>Gunneridae</taxon>
        <taxon>Pentapetalae</taxon>
        <taxon>rosids</taxon>
        <taxon>fabids</taxon>
        <taxon>Rosales</taxon>
        <taxon>Rosaceae</taxon>
        <taxon>Amygdaloideae</taxon>
        <taxon>Maleae</taxon>
        <taxon>Pyrus</taxon>
    </lineage>
</organism>